<feature type="transmembrane region" description="Helical" evidence="2">
    <location>
        <begin position="113"/>
        <end position="130"/>
    </location>
</feature>
<sequence length="237" mass="26048">MRIVVFRVLLSIYLMQLDTAFGFAPNQQEACCLAIVQNRPSEGSDCRHLNLTPQVCVSVVAGFTRAAQLHTKNSQSIQDPDAQKTGRNESGVSLGTPIPSSKPSSFSKSDTRVIFVFVALCFLGIVLFFMRKRLPPLGSIFAAMFRTAIVLVNVGALVWIASMASLKILCSIGDQCRTTTVMVVYLFPSALIGMFSGFSYLKSSWRKRGGPWTKDLVMLSTLVAIICMIYLMQMSIP</sequence>
<feature type="transmembrane region" description="Helical" evidence="2">
    <location>
        <begin position="182"/>
        <end position="201"/>
    </location>
</feature>
<dbReference type="AlphaFoldDB" id="A0A7S8FG56"/>
<reference evidence="3 4" key="1">
    <citation type="journal article" date="2020" name="ISME J.">
        <title>Enrichment and physiological characterization of a novel comammox Nitrospira indicates ammonium inhibition of complete nitrification.</title>
        <authorList>
            <person name="Sakoula D."/>
            <person name="Koch H."/>
            <person name="Frank J."/>
            <person name="Jetten M.S.M."/>
            <person name="van Kessel M.A.H.J."/>
            <person name="Lucker S."/>
        </authorList>
    </citation>
    <scope>NUCLEOTIDE SEQUENCE [LARGE SCALE GENOMIC DNA]</scope>
    <source>
        <strain evidence="3">Comreactor17</strain>
    </source>
</reference>
<evidence type="ECO:0000256" key="2">
    <source>
        <dbReference type="SAM" id="Phobius"/>
    </source>
</evidence>
<name>A0A7S8FG56_9BACT</name>
<dbReference type="KEGG" id="nkf:Nkreftii_002975"/>
<dbReference type="EMBL" id="CP047423">
    <property type="protein sequence ID" value="QPD05201.1"/>
    <property type="molecule type" value="Genomic_DNA"/>
</dbReference>
<gene>
    <name evidence="3" type="ORF">Nkreftii_002975</name>
</gene>
<feature type="region of interest" description="Disordered" evidence="1">
    <location>
        <begin position="71"/>
        <end position="107"/>
    </location>
</feature>
<proteinExistence type="predicted"/>
<feature type="transmembrane region" description="Helical" evidence="2">
    <location>
        <begin position="213"/>
        <end position="232"/>
    </location>
</feature>
<protein>
    <submittedName>
        <fullName evidence="3">Uncharacterized protein</fullName>
    </submittedName>
</protein>
<evidence type="ECO:0000313" key="4">
    <source>
        <dbReference type="Proteomes" id="UP000593737"/>
    </source>
</evidence>
<evidence type="ECO:0000313" key="3">
    <source>
        <dbReference type="EMBL" id="QPD05201.1"/>
    </source>
</evidence>
<keyword evidence="2" id="KW-0472">Membrane</keyword>
<keyword evidence="2" id="KW-0812">Transmembrane</keyword>
<accession>A0A7S8FG56</accession>
<feature type="transmembrane region" description="Helical" evidence="2">
    <location>
        <begin position="137"/>
        <end position="162"/>
    </location>
</feature>
<evidence type="ECO:0000256" key="1">
    <source>
        <dbReference type="SAM" id="MobiDB-lite"/>
    </source>
</evidence>
<keyword evidence="2" id="KW-1133">Transmembrane helix</keyword>
<dbReference type="Proteomes" id="UP000593737">
    <property type="component" value="Chromosome"/>
</dbReference>
<organism evidence="3 4">
    <name type="scientific">Candidatus Nitrospira kreftii</name>
    <dbReference type="NCBI Taxonomy" id="2652173"/>
    <lineage>
        <taxon>Bacteria</taxon>
        <taxon>Pseudomonadati</taxon>
        <taxon>Nitrospirota</taxon>
        <taxon>Nitrospiria</taxon>
        <taxon>Nitrospirales</taxon>
        <taxon>Nitrospiraceae</taxon>
        <taxon>Nitrospira</taxon>
    </lineage>
</organism>